<sequence length="420" mass="47704">MTLDLDKIFIKQSTITDNMNYNNNYGNIMINNSDLVEINNSYFNNNIGIEGSCLQLINNQNLIIYQSNFSKNVAQASGGSLYLLDINNITIDQNTKFKNNVAQIGGAMRILYSQQKYHIYLYSFNTIQAQFDSNLGQIYGNDIGTYPYYYLIFQENDFNKKSLIYKGQLFNQEQENLILENIQSGGELQKYSFEILSNSTNDIIEIKGDINCVQCSNQTYSLLDPIDATNITLYDKLQQNISNYICKKCPEGSVSCYSDIIILQQGYWRENNQTDAIFQCNLINPGICDPTKQNGCIEGHIGPLCETCDYFGVVFKENTYSQSISTIGCSKCASDVLQLVFVILLLSLLAVYLSLSTVIFIKQYVYTSTLTYLRLLKTVPFSNSCVLDQSNFVHQQLVQLQMDNAFTSILDLLQTVKMIQ</sequence>
<evidence type="ECO:0000313" key="2">
    <source>
        <dbReference type="EMBL" id="EWS72174.1"/>
    </source>
</evidence>
<dbReference type="InParanoid" id="W7XGS4"/>
<dbReference type="KEGG" id="tet:TTHERM_000693109"/>
<dbReference type="OrthoDB" id="293546at2759"/>
<organism evidence="2 3">
    <name type="scientific">Tetrahymena thermophila (strain SB210)</name>
    <dbReference type="NCBI Taxonomy" id="312017"/>
    <lineage>
        <taxon>Eukaryota</taxon>
        <taxon>Sar</taxon>
        <taxon>Alveolata</taxon>
        <taxon>Ciliophora</taxon>
        <taxon>Intramacronucleata</taxon>
        <taxon>Oligohymenophorea</taxon>
        <taxon>Hymenostomatida</taxon>
        <taxon>Tetrahymenina</taxon>
        <taxon>Tetrahymenidae</taxon>
        <taxon>Tetrahymena</taxon>
    </lineage>
</organism>
<dbReference type="RefSeq" id="XP_012655305.1">
    <property type="nucleotide sequence ID" value="XM_012799851.1"/>
</dbReference>
<protein>
    <submittedName>
        <fullName evidence="2">Transmembrane protein, putative</fullName>
    </submittedName>
</protein>
<dbReference type="EMBL" id="GG662488">
    <property type="protein sequence ID" value="EWS72174.1"/>
    <property type="molecule type" value="Genomic_DNA"/>
</dbReference>
<dbReference type="PANTHER" id="PTHR11319">
    <property type="entry name" value="G PROTEIN-COUPLED RECEPTOR-RELATED"/>
    <property type="match status" value="1"/>
</dbReference>
<keyword evidence="3" id="KW-1185">Reference proteome</keyword>
<reference evidence="3" key="1">
    <citation type="journal article" date="2006" name="PLoS Biol.">
        <title>Macronuclear genome sequence of the ciliate Tetrahymena thermophila, a model eukaryote.</title>
        <authorList>
            <person name="Eisen J.A."/>
            <person name="Coyne R.S."/>
            <person name="Wu M."/>
            <person name="Wu D."/>
            <person name="Thiagarajan M."/>
            <person name="Wortman J.R."/>
            <person name="Badger J.H."/>
            <person name="Ren Q."/>
            <person name="Amedeo P."/>
            <person name="Jones K.M."/>
            <person name="Tallon L.J."/>
            <person name="Delcher A.L."/>
            <person name="Salzberg S.L."/>
            <person name="Silva J.C."/>
            <person name="Haas B.J."/>
            <person name="Majoros W.H."/>
            <person name="Farzad M."/>
            <person name="Carlton J.M."/>
            <person name="Smith R.K. Jr."/>
            <person name="Garg J."/>
            <person name="Pearlman R.E."/>
            <person name="Karrer K.M."/>
            <person name="Sun L."/>
            <person name="Manning G."/>
            <person name="Elde N.C."/>
            <person name="Turkewitz A.P."/>
            <person name="Asai D.J."/>
            <person name="Wilkes D.E."/>
            <person name="Wang Y."/>
            <person name="Cai H."/>
            <person name="Collins K."/>
            <person name="Stewart B.A."/>
            <person name="Lee S.R."/>
            <person name="Wilamowska K."/>
            <person name="Weinberg Z."/>
            <person name="Ruzzo W.L."/>
            <person name="Wloga D."/>
            <person name="Gaertig J."/>
            <person name="Frankel J."/>
            <person name="Tsao C.-C."/>
            <person name="Gorovsky M.A."/>
            <person name="Keeling P.J."/>
            <person name="Waller R.F."/>
            <person name="Patron N.J."/>
            <person name="Cherry J.M."/>
            <person name="Stover N.A."/>
            <person name="Krieger C.J."/>
            <person name="del Toro C."/>
            <person name="Ryder H.F."/>
            <person name="Williamson S.C."/>
            <person name="Barbeau R.A."/>
            <person name="Hamilton E.P."/>
            <person name="Orias E."/>
        </authorList>
    </citation>
    <scope>NUCLEOTIDE SEQUENCE [LARGE SCALE GENOMIC DNA]</scope>
    <source>
        <strain evidence="3">SB210</strain>
    </source>
</reference>
<dbReference type="PANTHER" id="PTHR11319:SF35">
    <property type="entry name" value="OUTER MEMBRANE PROTEIN PMPC-RELATED"/>
    <property type="match status" value="1"/>
</dbReference>
<feature type="transmembrane region" description="Helical" evidence="1">
    <location>
        <begin position="339"/>
        <end position="361"/>
    </location>
</feature>
<name>W7XGS4_TETTS</name>
<evidence type="ECO:0000313" key="3">
    <source>
        <dbReference type="Proteomes" id="UP000009168"/>
    </source>
</evidence>
<evidence type="ECO:0000256" key="1">
    <source>
        <dbReference type="SAM" id="Phobius"/>
    </source>
</evidence>
<dbReference type="AlphaFoldDB" id="W7XGS4"/>
<accession>W7XGS4</accession>
<dbReference type="GeneID" id="24440242"/>
<keyword evidence="1" id="KW-0472">Membrane</keyword>
<gene>
    <name evidence="2" type="ORF">TTHERM_000693109</name>
</gene>
<keyword evidence="1 2" id="KW-0812">Transmembrane</keyword>
<proteinExistence type="predicted"/>
<keyword evidence="1" id="KW-1133">Transmembrane helix</keyword>
<dbReference type="Proteomes" id="UP000009168">
    <property type="component" value="Unassembled WGS sequence"/>
</dbReference>